<sequence>MSVHLDGSTLTALLFSHMNSNGNQYGFLTGEKIEHIEDKISDSQIHTYDVNSYIYVSSFVPWSKRKCAYNRGGHISDEWVQQICSDKEQNFIGWYSFRHNTTTRPSLRETSLHKNLTALERFSGQDKDFLFFLC</sequence>
<feature type="non-terminal residue" evidence="1">
    <location>
        <position position="134"/>
    </location>
</feature>
<dbReference type="GO" id="GO:0008608">
    <property type="term" value="P:attachment of spindle microtubules to kinetochore"/>
    <property type="evidence" value="ECO:0007669"/>
    <property type="project" value="TreeGrafter"/>
</dbReference>
<dbReference type="PANTHER" id="PTHR31728">
    <property type="entry name" value="ABRAXAS FAMILY MEMBER"/>
    <property type="match status" value="1"/>
</dbReference>
<dbReference type="Pfam" id="PF21125">
    <property type="entry name" value="MPN_2A_DUB_like"/>
    <property type="match status" value="1"/>
</dbReference>
<proteinExistence type="predicted"/>
<dbReference type="GO" id="GO:0090307">
    <property type="term" value="P:mitotic spindle assembly"/>
    <property type="evidence" value="ECO:0007669"/>
    <property type="project" value="TreeGrafter"/>
</dbReference>
<protein>
    <recommendedName>
        <fullName evidence="2">MPN domain-containing protein</fullName>
    </recommendedName>
</protein>
<gene>
    <name evidence="1" type="primary">ORF73239</name>
</gene>
<evidence type="ECO:0008006" key="2">
    <source>
        <dbReference type="Google" id="ProtNLM"/>
    </source>
</evidence>
<dbReference type="GO" id="GO:0031593">
    <property type="term" value="F:polyubiquitin modification-dependent protein binding"/>
    <property type="evidence" value="ECO:0007669"/>
    <property type="project" value="TreeGrafter"/>
</dbReference>
<accession>A0A0B6ZR33</accession>
<dbReference type="GO" id="GO:0005634">
    <property type="term" value="C:nucleus"/>
    <property type="evidence" value="ECO:0007669"/>
    <property type="project" value="TreeGrafter"/>
</dbReference>
<dbReference type="GO" id="GO:0008017">
    <property type="term" value="F:microtubule binding"/>
    <property type="evidence" value="ECO:0007669"/>
    <property type="project" value="TreeGrafter"/>
</dbReference>
<dbReference type="InterPro" id="IPR023238">
    <property type="entry name" value="FAM175"/>
</dbReference>
<evidence type="ECO:0000313" key="1">
    <source>
        <dbReference type="EMBL" id="CEK70200.1"/>
    </source>
</evidence>
<dbReference type="GO" id="GO:0070536">
    <property type="term" value="P:protein K63-linked deubiquitination"/>
    <property type="evidence" value="ECO:0007669"/>
    <property type="project" value="TreeGrafter"/>
</dbReference>
<dbReference type="AlphaFoldDB" id="A0A0B6ZR33"/>
<reference evidence="1" key="1">
    <citation type="submission" date="2014-12" db="EMBL/GenBank/DDBJ databases">
        <title>Insight into the proteome of Arion vulgaris.</title>
        <authorList>
            <person name="Aradska J."/>
            <person name="Bulat T."/>
            <person name="Smidak R."/>
            <person name="Sarate P."/>
            <person name="Gangsoo J."/>
            <person name="Sialana F."/>
            <person name="Bilban M."/>
            <person name="Lubec G."/>
        </authorList>
    </citation>
    <scope>NUCLEOTIDE SEQUENCE</scope>
    <source>
        <tissue evidence="1">Skin</tissue>
    </source>
</reference>
<dbReference type="EMBL" id="HACG01023335">
    <property type="protein sequence ID" value="CEK70200.1"/>
    <property type="molecule type" value="Transcribed_RNA"/>
</dbReference>
<dbReference type="PRINTS" id="PR02051">
    <property type="entry name" value="PROTEINF175"/>
</dbReference>
<dbReference type="PANTHER" id="PTHR31728:SF5">
    <property type="entry name" value="OS07G0540200 PROTEIN"/>
    <property type="match status" value="1"/>
</dbReference>
<name>A0A0B6ZR33_9EUPU</name>
<organism evidence="1">
    <name type="scientific">Arion vulgaris</name>
    <dbReference type="NCBI Taxonomy" id="1028688"/>
    <lineage>
        <taxon>Eukaryota</taxon>
        <taxon>Metazoa</taxon>
        <taxon>Spiralia</taxon>
        <taxon>Lophotrochozoa</taxon>
        <taxon>Mollusca</taxon>
        <taxon>Gastropoda</taxon>
        <taxon>Heterobranchia</taxon>
        <taxon>Euthyneura</taxon>
        <taxon>Panpulmonata</taxon>
        <taxon>Eupulmonata</taxon>
        <taxon>Stylommatophora</taxon>
        <taxon>Helicina</taxon>
        <taxon>Arionoidea</taxon>
        <taxon>Arionidae</taxon>
        <taxon>Arion</taxon>
    </lineage>
</organism>